<organism evidence="1">
    <name type="scientific">uncultured Caudovirales phage</name>
    <dbReference type="NCBI Taxonomy" id="2100421"/>
    <lineage>
        <taxon>Viruses</taxon>
        <taxon>Duplodnaviria</taxon>
        <taxon>Heunggongvirae</taxon>
        <taxon>Uroviricota</taxon>
        <taxon>Caudoviricetes</taxon>
        <taxon>Peduoviridae</taxon>
        <taxon>Maltschvirus</taxon>
        <taxon>Maltschvirus maltsch</taxon>
    </lineage>
</organism>
<reference evidence="1" key="1">
    <citation type="submission" date="2020-05" db="EMBL/GenBank/DDBJ databases">
        <authorList>
            <person name="Chiriac C."/>
            <person name="Salcher M."/>
            <person name="Ghai R."/>
            <person name="Kavagutti S V."/>
        </authorList>
    </citation>
    <scope>NUCLEOTIDE SEQUENCE</scope>
</reference>
<dbReference type="EMBL" id="LR797128">
    <property type="protein sequence ID" value="CAB4188274.1"/>
    <property type="molecule type" value="Genomic_DNA"/>
</dbReference>
<name>A0A6J5R9B1_9CAUD</name>
<accession>A0A6J5R9B1</accession>
<gene>
    <name evidence="1" type="ORF">UFOVP1174_17</name>
</gene>
<dbReference type="Gene3D" id="3.90.550.10">
    <property type="entry name" value="Spore Coat Polysaccharide Biosynthesis Protein SpsA, Chain A"/>
    <property type="match status" value="1"/>
</dbReference>
<sequence length="218" mass="25794">MKISIVTDTSDNIKELSNITLPNKEGYSSKHGYIFHCREFNYERFNEFILDHMMFTLDVMKSSDVVMTCGADVMFTNWNIKIEDVLLFNDNILIAKENTGWWPINNDVMIWRCNPRVIAFYERLINDFPVWRNYPWRTQAHLWNIKQEEPKVGSIMRLVEPEVMNQHPSKWQLGNWIIHMYNMDIKSKVTQAMAINNVITNGNPVWKVEHVNIKPQTA</sequence>
<protein>
    <submittedName>
        <fullName evidence="1">Uncharacterized protein</fullName>
    </submittedName>
</protein>
<evidence type="ECO:0000313" key="1">
    <source>
        <dbReference type="EMBL" id="CAB4188274.1"/>
    </source>
</evidence>
<dbReference type="InterPro" id="IPR029044">
    <property type="entry name" value="Nucleotide-diphossugar_trans"/>
</dbReference>
<proteinExistence type="predicted"/>